<organism evidence="1 2">
    <name type="scientific">Adiantum capillus-veneris</name>
    <name type="common">Maidenhair fern</name>
    <dbReference type="NCBI Taxonomy" id="13818"/>
    <lineage>
        <taxon>Eukaryota</taxon>
        <taxon>Viridiplantae</taxon>
        <taxon>Streptophyta</taxon>
        <taxon>Embryophyta</taxon>
        <taxon>Tracheophyta</taxon>
        <taxon>Polypodiopsida</taxon>
        <taxon>Polypodiidae</taxon>
        <taxon>Polypodiales</taxon>
        <taxon>Pteridineae</taxon>
        <taxon>Pteridaceae</taxon>
        <taxon>Vittarioideae</taxon>
        <taxon>Adiantum</taxon>
    </lineage>
</organism>
<accession>A0A9D4ZMD6</accession>
<dbReference type="OrthoDB" id="914151at2759"/>
<dbReference type="EMBL" id="JABFUD020000006">
    <property type="protein sequence ID" value="KAI5079117.1"/>
    <property type="molecule type" value="Genomic_DNA"/>
</dbReference>
<evidence type="ECO:0000313" key="2">
    <source>
        <dbReference type="Proteomes" id="UP000886520"/>
    </source>
</evidence>
<protein>
    <submittedName>
        <fullName evidence="1">Uncharacterized protein</fullName>
    </submittedName>
</protein>
<evidence type="ECO:0000313" key="1">
    <source>
        <dbReference type="EMBL" id="KAI5079117.1"/>
    </source>
</evidence>
<reference evidence="1" key="1">
    <citation type="submission" date="2021-01" db="EMBL/GenBank/DDBJ databases">
        <title>Adiantum capillus-veneris genome.</title>
        <authorList>
            <person name="Fang Y."/>
            <person name="Liao Q."/>
        </authorList>
    </citation>
    <scope>NUCLEOTIDE SEQUENCE</scope>
    <source>
        <strain evidence="1">H3</strain>
        <tissue evidence="1">Leaf</tissue>
    </source>
</reference>
<feature type="non-terminal residue" evidence="1">
    <location>
        <position position="1"/>
    </location>
</feature>
<dbReference type="AlphaFoldDB" id="A0A9D4ZMD6"/>
<comment type="caution">
    <text evidence="1">The sequence shown here is derived from an EMBL/GenBank/DDBJ whole genome shotgun (WGS) entry which is preliminary data.</text>
</comment>
<gene>
    <name evidence="1" type="ORF">GOP47_0006788</name>
</gene>
<keyword evidence="2" id="KW-1185">Reference proteome</keyword>
<name>A0A9D4ZMD6_ADICA</name>
<sequence length="118" mass="13896">KNSKKIDLAEPREELRPAYIMNDLTEEEEELLLSLLKEYPDIFAWSYKDLKGVDPEIYQHTIPIRDDVKPSRQRPYTLKRGKWENHQHINSMPLYSPVISQHPYPLANTHPNTQSANN</sequence>
<proteinExistence type="predicted"/>
<dbReference type="Proteomes" id="UP000886520">
    <property type="component" value="Chromosome 6"/>
</dbReference>